<dbReference type="Pfam" id="PF00078">
    <property type="entry name" value="RVT_1"/>
    <property type="match status" value="1"/>
</dbReference>
<dbReference type="EMBL" id="OU898284">
    <property type="protein sequence ID" value="CAH1285836.1"/>
    <property type="molecule type" value="Genomic_DNA"/>
</dbReference>
<organism evidence="2 3">
    <name type="scientific">Diabrotica balteata</name>
    <name type="common">Banded cucumber beetle</name>
    <dbReference type="NCBI Taxonomy" id="107213"/>
    <lineage>
        <taxon>Eukaryota</taxon>
        <taxon>Metazoa</taxon>
        <taxon>Ecdysozoa</taxon>
        <taxon>Arthropoda</taxon>
        <taxon>Hexapoda</taxon>
        <taxon>Insecta</taxon>
        <taxon>Pterygota</taxon>
        <taxon>Neoptera</taxon>
        <taxon>Endopterygota</taxon>
        <taxon>Coleoptera</taxon>
        <taxon>Polyphaga</taxon>
        <taxon>Cucujiformia</taxon>
        <taxon>Chrysomeloidea</taxon>
        <taxon>Chrysomelidae</taxon>
        <taxon>Galerucinae</taxon>
        <taxon>Diabroticina</taxon>
        <taxon>Diabroticites</taxon>
        <taxon>Diabrotica</taxon>
    </lineage>
</organism>
<dbReference type="OrthoDB" id="6783874at2759"/>
<dbReference type="AlphaFoldDB" id="A0A9P0E4G7"/>
<proteinExistence type="predicted"/>
<accession>A0A9P0E4G7</accession>
<name>A0A9P0E4G7_DIABA</name>
<evidence type="ECO:0000313" key="3">
    <source>
        <dbReference type="Proteomes" id="UP001153709"/>
    </source>
</evidence>
<dbReference type="Proteomes" id="UP001153709">
    <property type="component" value="Chromosome 9"/>
</dbReference>
<dbReference type="PANTHER" id="PTHR47027">
    <property type="entry name" value="REVERSE TRANSCRIPTASE DOMAIN-CONTAINING PROTEIN"/>
    <property type="match status" value="1"/>
</dbReference>
<protein>
    <recommendedName>
        <fullName evidence="1">Reverse transcriptase domain-containing protein</fullName>
    </recommendedName>
</protein>
<keyword evidence="3" id="KW-1185">Reference proteome</keyword>
<sequence>MFKLPRTMSKIEQIKFLQYLSTGLDDRIPIRIFQRFRTLFREKVKTGRYSAKEDKQILDFMRKTKSWKPYHDLGILLNRVPKSVEDRARTLLEGIKNVRWDMAMAERLIKALLKATGKRKAEDLEQIALTSDQWKEVSSLLDNIPVAKIKSGWKINVHPKLFETEATVTVKKDLIRFPDGKVKNEIDFILSNFNNIAKDVTILNSVNTGSDRRLVRVRIEALYGIDKGILLNGERVNNVRYADDTMVIANSLEGLQRLMDRINEYSQQYGLNINTHKTTQMIISKENINKAHLYINGTQIERVKQYCYLVTIINEQWSNLQKKKCRIGKARTAWTLTDTTIKKLEAFEMWLYRRMLRISWTARITNKEVLGKIKKEPEIVFTIKRIQLQYLGHVMRNQHRYSLLQSILQGKVKGKRGPGRRRISWLRNLRTCFKKTSTELFRAAVSKVMIANMISNIRNG</sequence>
<evidence type="ECO:0000313" key="2">
    <source>
        <dbReference type="EMBL" id="CAH1285836.1"/>
    </source>
</evidence>
<evidence type="ECO:0000259" key="1">
    <source>
        <dbReference type="Pfam" id="PF00078"/>
    </source>
</evidence>
<reference evidence="2" key="1">
    <citation type="submission" date="2022-01" db="EMBL/GenBank/DDBJ databases">
        <authorList>
            <person name="King R."/>
        </authorList>
    </citation>
    <scope>NUCLEOTIDE SEQUENCE</scope>
</reference>
<gene>
    <name evidence="2" type="ORF">DIABBA_LOCUS12957</name>
</gene>
<dbReference type="PANTHER" id="PTHR47027:SF8">
    <property type="entry name" value="RIBONUCLEASE H"/>
    <property type="match status" value="1"/>
</dbReference>
<dbReference type="InterPro" id="IPR000477">
    <property type="entry name" value="RT_dom"/>
</dbReference>
<feature type="domain" description="Reverse transcriptase" evidence="1">
    <location>
        <begin position="235"/>
        <end position="287"/>
    </location>
</feature>